<evidence type="ECO:0000256" key="8">
    <source>
        <dbReference type="PROSITE-ProRule" id="PRU01360"/>
    </source>
</evidence>
<dbReference type="InterPro" id="IPR039426">
    <property type="entry name" value="TonB-dep_rcpt-like"/>
</dbReference>
<keyword evidence="14" id="KW-1185">Reference proteome</keyword>
<keyword evidence="5 9" id="KW-0798">TonB box</keyword>
<dbReference type="EMBL" id="BMJC01000005">
    <property type="protein sequence ID" value="GGB15513.1"/>
    <property type="molecule type" value="Genomic_DNA"/>
</dbReference>
<feature type="chain" id="PRO_5035312967" evidence="10">
    <location>
        <begin position="25"/>
        <end position="1052"/>
    </location>
</feature>
<evidence type="ECO:0000256" key="10">
    <source>
        <dbReference type="SAM" id="SignalP"/>
    </source>
</evidence>
<evidence type="ECO:0000313" key="14">
    <source>
        <dbReference type="Proteomes" id="UP000607559"/>
    </source>
</evidence>
<feature type="signal peptide" evidence="10">
    <location>
        <begin position="1"/>
        <end position="24"/>
    </location>
</feature>
<organism evidence="13 14">
    <name type="scientific">Puia dinghuensis</name>
    <dbReference type="NCBI Taxonomy" id="1792502"/>
    <lineage>
        <taxon>Bacteria</taxon>
        <taxon>Pseudomonadati</taxon>
        <taxon>Bacteroidota</taxon>
        <taxon>Chitinophagia</taxon>
        <taxon>Chitinophagales</taxon>
        <taxon>Chitinophagaceae</taxon>
        <taxon>Puia</taxon>
    </lineage>
</organism>
<evidence type="ECO:0000256" key="3">
    <source>
        <dbReference type="ARBA" id="ARBA00022452"/>
    </source>
</evidence>
<evidence type="ECO:0000256" key="6">
    <source>
        <dbReference type="ARBA" id="ARBA00023136"/>
    </source>
</evidence>
<dbReference type="InterPro" id="IPR008969">
    <property type="entry name" value="CarboxyPept-like_regulatory"/>
</dbReference>
<comment type="caution">
    <text evidence="13">The sequence shown here is derived from an EMBL/GenBank/DDBJ whole genome shotgun (WGS) entry which is preliminary data.</text>
</comment>
<dbReference type="Pfam" id="PF13715">
    <property type="entry name" value="CarbopepD_reg_2"/>
    <property type="match status" value="1"/>
</dbReference>
<reference evidence="13" key="2">
    <citation type="submission" date="2020-09" db="EMBL/GenBank/DDBJ databases">
        <authorList>
            <person name="Sun Q."/>
            <person name="Zhou Y."/>
        </authorList>
    </citation>
    <scope>NUCLEOTIDE SEQUENCE</scope>
    <source>
        <strain evidence="13">CGMCC 1.15448</strain>
    </source>
</reference>
<sequence>MTKQRLLCKMLLGIFSLFFFYARAQDRRLSGTVTDDKGVALVGATVKVKGSAAAVTTDAGGRFSLRVPAAGAVLEVSYVGFETQLVRPGTRVELTVAMAPGRSNLNEVVVVGYGTQKRKDVTGSLASVSGSAIKEQPVTSLTAALQGRAAGVEVINNSGEPGASTPEIIIRGLSSLHQPAPLYIVDGVRVPGDNINIQDVATVDILKDASAAAIYGSAAAGGVILITTKRGAGAKPVVNFNMRYGVTHPKLVTDLLRKDDYMKLENVINPSYFKGAAHTDTLANTDWVHALYGNAYEQNYNLSVSGSTPAVNYLFSGFYNAQKGIFVRNYSNIGGARINTDYKLGNWIKVGEQIAFSQRKTAPLVGDEAQLHNAPFRTSPVIPIRNEDGTWGTVPPGYGIQFGAPNPYGAAESATAIDFQNNFQGNVYAEIKLPLHLNFRTTHGYSYYLETMDFYQSPFNFGAVVNSTNALNKLYVQSGQLLDNYVLTYEQEFGKHTINAVAGYEQITTKFNNLNATVSANGLPDYSIITTSQSTTTATGSYDGNGLIKSEFGRINYNYDKRYYLSGSIRQDANFTVFGPNKQRGVFAAGSAGWTISDEAFFAGALPVVNLLKLRGSYGTLGNSNVPAYTFASFYGPYSGIAGFGNTSVNAANFAPGAPLYIGSSINTLANPNLHWETVKETNIGLDGELLKGRIYFSVEWYNKTTQDMLYALPLPLNSGFSSPFFTNIGSVSSKGVDVLAGYRDKAGELGYDVSVTAGFNTNKVTNLDGIATDALYDGYNYYNNGNEGYGVMANQPITITRNGLPFGSFYGYKAIGMFKTDAEAAASAQPNAHAGDLIFAHDTKNGATLSSKDQQVIGNPNPKLVYGVNIRLTYKGFDAALLFNGVAGVDLFNGVKAYELYPFTGDANVTTKALNDSYFGGNGLTSQPRMGVVGAGGTFVYDPNGNYTKVNSYFVESGSYVKLKNVQVGYTFSDALLQKASIKSARLFVMANNLFVLTHYSGLDPEVGSGFSHASLSGYVGNSVGVTTRGLDGVSQYPQTRIYSAGVDFNF</sequence>
<dbReference type="InterPro" id="IPR036942">
    <property type="entry name" value="Beta-barrel_TonB_sf"/>
</dbReference>
<name>A0A8J2UGS8_9BACT</name>
<dbReference type="GO" id="GO:0009279">
    <property type="term" value="C:cell outer membrane"/>
    <property type="evidence" value="ECO:0007669"/>
    <property type="project" value="UniProtKB-SubCell"/>
</dbReference>
<gene>
    <name evidence="13" type="ORF">GCM10011511_44140</name>
</gene>
<keyword evidence="2 8" id="KW-0813">Transport</keyword>
<dbReference type="AlphaFoldDB" id="A0A8J2UGS8"/>
<dbReference type="InterPro" id="IPR023997">
    <property type="entry name" value="TonB-dep_OMP_SusC/RagA_CS"/>
</dbReference>
<dbReference type="Pfam" id="PF00593">
    <property type="entry name" value="TonB_dep_Rec_b-barrel"/>
    <property type="match status" value="1"/>
</dbReference>
<evidence type="ECO:0000256" key="7">
    <source>
        <dbReference type="ARBA" id="ARBA00023237"/>
    </source>
</evidence>
<dbReference type="Pfam" id="PF07715">
    <property type="entry name" value="Plug"/>
    <property type="match status" value="1"/>
</dbReference>
<accession>A0A8J2UGS8</accession>
<evidence type="ECO:0000256" key="1">
    <source>
        <dbReference type="ARBA" id="ARBA00004571"/>
    </source>
</evidence>
<keyword evidence="4 8" id="KW-0812">Transmembrane</keyword>
<evidence type="ECO:0000256" key="2">
    <source>
        <dbReference type="ARBA" id="ARBA00022448"/>
    </source>
</evidence>
<dbReference type="Proteomes" id="UP000607559">
    <property type="component" value="Unassembled WGS sequence"/>
</dbReference>
<keyword evidence="3 8" id="KW-1134">Transmembrane beta strand</keyword>
<dbReference type="InterPro" id="IPR000531">
    <property type="entry name" value="Beta-barrel_TonB"/>
</dbReference>
<evidence type="ECO:0000313" key="13">
    <source>
        <dbReference type="EMBL" id="GGB15513.1"/>
    </source>
</evidence>
<evidence type="ECO:0000259" key="11">
    <source>
        <dbReference type="Pfam" id="PF00593"/>
    </source>
</evidence>
<keyword evidence="10" id="KW-0732">Signal</keyword>
<dbReference type="SUPFAM" id="SSF49464">
    <property type="entry name" value="Carboxypeptidase regulatory domain-like"/>
    <property type="match status" value="1"/>
</dbReference>
<proteinExistence type="inferred from homology"/>
<dbReference type="Gene3D" id="2.60.40.1120">
    <property type="entry name" value="Carboxypeptidase-like, regulatory domain"/>
    <property type="match status" value="1"/>
</dbReference>
<evidence type="ECO:0000259" key="12">
    <source>
        <dbReference type="Pfam" id="PF07715"/>
    </source>
</evidence>
<feature type="domain" description="TonB-dependent receptor plug" evidence="12">
    <location>
        <begin position="118"/>
        <end position="223"/>
    </location>
</feature>
<evidence type="ECO:0000256" key="9">
    <source>
        <dbReference type="RuleBase" id="RU003357"/>
    </source>
</evidence>
<dbReference type="Gene3D" id="2.40.170.20">
    <property type="entry name" value="TonB-dependent receptor, beta-barrel domain"/>
    <property type="match status" value="1"/>
</dbReference>
<dbReference type="Gene3D" id="2.170.130.10">
    <property type="entry name" value="TonB-dependent receptor, plug domain"/>
    <property type="match status" value="1"/>
</dbReference>
<comment type="subcellular location">
    <subcellularLocation>
        <location evidence="1 8">Cell outer membrane</location>
        <topology evidence="1 8">Multi-pass membrane protein</topology>
    </subcellularLocation>
</comment>
<reference evidence="13" key="1">
    <citation type="journal article" date="2014" name="Int. J. Syst. Evol. Microbiol.">
        <title>Complete genome sequence of Corynebacterium casei LMG S-19264T (=DSM 44701T), isolated from a smear-ripened cheese.</title>
        <authorList>
            <consortium name="US DOE Joint Genome Institute (JGI-PGF)"/>
            <person name="Walter F."/>
            <person name="Albersmeier A."/>
            <person name="Kalinowski J."/>
            <person name="Ruckert C."/>
        </authorList>
    </citation>
    <scope>NUCLEOTIDE SEQUENCE</scope>
    <source>
        <strain evidence="13">CGMCC 1.15448</strain>
    </source>
</reference>
<feature type="domain" description="TonB-dependent receptor-like beta-barrel" evidence="11">
    <location>
        <begin position="393"/>
        <end position="784"/>
    </location>
</feature>
<dbReference type="NCBIfam" id="TIGR04056">
    <property type="entry name" value="OMP_RagA_SusC"/>
    <property type="match status" value="1"/>
</dbReference>
<evidence type="ECO:0000256" key="5">
    <source>
        <dbReference type="ARBA" id="ARBA00023077"/>
    </source>
</evidence>
<dbReference type="InterPro" id="IPR037066">
    <property type="entry name" value="Plug_dom_sf"/>
</dbReference>
<keyword evidence="6 8" id="KW-0472">Membrane</keyword>
<dbReference type="InterPro" id="IPR023996">
    <property type="entry name" value="TonB-dep_OMP_SusC/RagA"/>
</dbReference>
<keyword evidence="7 8" id="KW-0998">Cell outer membrane</keyword>
<dbReference type="InterPro" id="IPR012910">
    <property type="entry name" value="Plug_dom"/>
</dbReference>
<protein>
    <submittedName>
        <fullName evidence="13">SusC/RagA family TonB-linked outer membrane protein</fullName>
    </submittedName>
</protein>
<dbReference type="SUPFAM" id="SSF56935">
    <property type="entry name" value="Porins"/>
    <property type="match status" value="1"/>
</dbReference>
<dbReference type="PROSITE" id="PS52016">
    <property type="entry name" value="TONB_DEPENDENT_REC_3"/>
    <property type="match status" value="1"/>
</dbReference>
<dbReference type="NCBIfam" id="TIGR04057">
    <property type="entry name" value="SusC_RagA_signa"/>
    <property type="match status" value="1"/>
</dbReference>
<dbReference type="RefSeq" id="WP_188935904.1">
    <property type="nucleotide sequence ID" value="NZ_BMJC01000005.1"/>
</dbReference>
<evidence type="ECO:0000256" key="4">
    <source>
        <dbReference type="ARBA" id="ARBA00022692"/>
    </source>
</evidence>
<comment type="similarity">
    <text evidence="8 9">Belongs to the TonB-dependent receptor family.</text>
</comment>